<comment type="subunit">
    <text evidence="2">Homotetramer.</text>
</comment>
<dbReference type="PROSITE" id="PS50297">
    <property type="entry name" value="ANK_REP_REGION"/>
    <property type="match status" value="1"/>
</dbReference>
<protein>
    <recommendedName>
        <fullName evidence="3">glutaminase</fullName>
        <ecNumber evidence="3">3.5.1.2</ecNumber>
    </recommendedName>
</protein>
<dbReference type="PANTHER" id="PTHR12544:SF29">
    <property type="entry name" value="GLUTAMINASE"/>
    <property type="match status" value="1"/>
</dbReference>
<evidence type="ECO:0000256" key="4">
    <source>
        <dbReference type="ARBA" id="ARBA00022801"/>
    </source>
</evidence>
<comment type="caution">
    <text evidence="7">The sequence shown here is derived from an EMBL/GenBank/DDBJ whole genome shotgun (WGS) entry which is preliminary data.</text>
</comment>
<dbReference type="EC" id="3.5.1.2" evidence="3"/>
<accession>A0ABQ9FYC0</accession>
<dbReference type="SMART" id="SM00248">
    <property type="entry name" value="ANK"/>
    <property type="match status" value="1"/>
</dbReference>
<evidence type="ECO:0000256" key="2">
    <source>
        <dbReference type="ARBA" id="ARBA00011881"/>
    </source>
</evidence>
<dbReference type="Gene3D" id="3.40.710.10">
    <property type="entry name" value="DD-peptidase/beta-lactamase superfamily"/>
    <property type="match status" value="1"/>
</dbReference>
<evidence type="ECO:0000313" key="8">
    <source>
        <dbReference type="Proteomes" id="UP001217089"/>
    </source>
</evidence>
<feature type="repeat" description="ANK" evidence="6">
    <location>
        <begin position="253"/>
        <end position="276"/>
    </location>
</feature>
<keyword evidence="6" id="KW-0040">ANK repeat</keyword>
<sequence>MVNSGAIVTCSLLKPELNLADRFDYCTKMYKKMTGGEYLSFNNAVFLSERETADRNFAIGYYLRENKCFPQDTNLMELMDFYFQQCSVEVTSDSAAVIAATFANGGVCPITGEKILSSDAVRNTLSLMHSCGMYDYSGQFAFEVGLPAKSGVSGAIMLVVPNVMGISLWSPPLDPFGNSCRGIQFCQEFVSKFNFHRYDDIRHINRKKDPRRRHTESKASDVVNLLFGAFNGDVTAMRRYALLGMDMETGDYDGRTALHVAAAEGHENVVRFLIEKCKVSPYVKDRWGFMPLDDARRFEHVRIVDILESYIERVQQESGQLGETTPP</sequence>
<dbReference type="PROSITE" id="PS50088">
    <property type="entry name" value="ANK_REPEAT"/>
    <property type="match status" value="1"/>
</dbReference>
<dbReference type="Proteomes" id="UP001217089">
    <property type="component" value="Unassembled WGS sequence"/>
</dbReference>
<dbReference type="EMBL" id="JARBDR010000018">
    <property type="protein sequence ID" value="KAJ8322248.1"/>
    <property type="molecule type" value="Genomic_DNA"/>
</dbReference>
<dbReference type="Pfam" id="PF04960">
    <property type="entry name" value="Glutaminase"/>
    <property type="match status" value="1"/>
</dbReference>
<dbReference type="InterPro" id="IPR012338">
    <property type="entry name" value="Beta-lactam/transpept-like"/>
</dbReference>
<evidence type="ECO:0000256" key="3">
    <source>
        <dbReference type="ARBA" id="ARBA00012918"/>
    </source>
</evidence>
<name>A0ABQ9FYC0_TEGGR</name>
<dbReference type="PANTHER" id="PTHR12544">
    <property type="entry name" value="GLUTAMINASE"/>
    <property type="match status" value="1"/>
</dbReference>
<reference evidence="7 8" key="1">
    <citation type="submission" date="2022-12" db="EMBL/GenBank/DDBJ databases">
        <title>Chromosome-level genome of Tegillarca granosa.</title>
        <authorList>
            <person name="Kim J."/>
        </authorList>
    </citation>
    <scope>NUCLEOTIDE SEQUENCE [LARGE SCALE GENOMIC DNA]</scope>
    <source>
        <strain evidence="7">Teg-2019</strain>
        <tissue evidence="7">Adductor muscle</tissue>
    </source>
</reference>
<dbReference type="SUPFAM" id="SSF56601">
    <property type="entry name" value="beta-lactamase/transpeptidase-like"/>
    <property type="match status" value="1"/>
</dbReference>
<dbReference type="InterPro" id="IPR002110">
    <property type="entry name" value="Ankyrin_rpt"/>
</dbReference>
<evidence type="ECO:0000256" key="6">
    <source>
        <dbReference type="PROSITE-ProRule" id="PRU00023"/>
    </source>
</evidence>
<comment type="similarity">
    <text evidence="1">Belongs to the glutaminase family.</text>
</comment>
<organism evidence="7 8">
    <name type="scientific">Tegillarca granosa</name>
    <name type="common">Malaysian cockle</name>
    <name type="synonym">Anadara granosa</name>
    <dbReference type="NCBI Taxonomy" id="220873"/>
    <lineage>
        <taxon>Eukaryota</taxon>
        <taxon>Metazoa</taxon>
        <taxon>Spiralia</taxon>
        <taxon>Lophotrochozoa</taxon>
        <taxon>Mollusca</taxon>
        <taxon>Bivalvia</taxon>
        <taxon>Autobranchia</taxon>
        <taxon>Pteriomorphia</taxon>
        <taxon>Arcoida</taxon>
        <taxon>Arcoidea</taxon>
        <taxon>Arcidae</taxon>
        <taxon>Tegillarca</taxon>
    </lineage>
</organism>
<dbReference type="Pfam" id="PF12796">
    <property type="entry name" value="Ank_2"/>
    <property type="match status" value="1"/>
</dbReference>
<comment type="catalytic activity">
    <reaction evidence="5">
        <text>L-glutamine + H2O = L-glutamate + NH4(+)</text>
        <dbReference type="Rhea" id="RHEA:15889"/>
        <dbReference type="ChEBI" id="CHEBI:15377"/>
        <dbReference type="ChEBI" id="CHEBI:28938"/>
        <dbReference type="ChEBI" id="CHEBI:29985"/>
        <dbReference type="ChEBI" id="CHEBI:58359"/>
        <dbReference type="EC" id="3.5.1.2"/>
    </reaction>
</comment>
<evidence type="ECO:0000256" key="5">
    <source>
        <dbReference type="ARBA" id="ARBA00049534"/>
    </source>
</evidence>
<proteinExistence type="inferred from homology"/>
<evidence type="ECO:0000313" key="7">
    <source>
        <dbReference type="EMBL" id="KAJ8322248.1"/>
    </source>
</evidence>
<dbReference type="Gene3D" id="1.25.40.20">
    <property type="entry name" value="Ankyrin repeat-containing domain"/>
    <property type="match status" value="1"/>
</dbReference>
<keyword evidence="4" id="KW-0378">Hydrolase</keyword>
<gene>
    <name evidence="7" type="ORF">KUTeg_000719</name>
</gene>
<keyword evidence="8" id="KW-1185">Reference proteome</keyword>
<dbReference type="SUPFAM" id="SSF48403">
    <property type="entry name" value="Ankyrin repeat"/>
    <property type="match status" value="1"/>
</dbReference>
<evidence type="ECO:0000256" key="1">
    <source>
        <dbReference type="ARBA" id="ARBA00011076"/>
    </source>
</evidence>
<dbReference type="InterPro" id="IPR036770">
    <property type="entry name" value="Ankyrin_rpt-contain_sf"/>
</dbReference>
<dbReference type="InterPro" id="IPR015868">
    <property type="entry name" value="Glutaminase"/>
</dbReference>